<evidence type="ECO:0000313" key="4">
    <source>
        <dbReference type="Proteomes" id="UP000544107"/>
    </source>
</evidence>
<accession>A0A7W6HSN9</accession>
<reference evidence="3 4" key="1">
    <citation type="submission" date="2020-08" db="EMBL/GenBank/DDBJ databases">
        <title>Genomic Encyclopedia of Type Strains, Phase IV (KMG-IV): sequencing the most valuable type-strain genomes for metagenomic binning, comparative biology and taxonomic classification.</title>
        <authorList>
            <person name="Goeker M."/>
        </authorList>
    </citation>
    <scope>NUCLEOTIDE SEQUENCE [LARGE SCALE GENOMIC DNA]</scope>
    <source>
        <strain evidence="3 4">DSM 100021</strain>
    </source>
</reference>
<proteinExistence type="predicted"/>
<dbReference type="EMBL" id="JACIED010000011">
    <property type="protein sequence ID" value="MBB4010679.1"/>
    <property type="molecule type" value="Genomic_DNA"/>
</dbReference>
<dbReference type="Pfam" id="PF15604">
    <property type="entry name" value="Ntox15"/>
    <property type="match status" value="1"/>
</dbReference>
<comment type="caution">
    <text evidence="3">The sequence shown here is derived from an EMBL/GenBank/DDBJ whole genome shotgun (WGS) entry which is preliminary data.</text>
</comment>
<sequence length="422" mass="46538">MSLPREGSREIGQGIVVSIAPDVCLTPIGSSMVPVPYGLIAYQNIDPANMANSVRQTSLVSHVKSSLITKSFGDEPGTGGGVKSGTTGAECEPKTYSSTVYAEGRNMVRFDDEWWMNHKNTVGRLIYTDDLNQYPGPPESNTQYASLLWPEVKQATAGNADQPPIQLAQMAPPIAGPLGGLGRFGPMFETIPRTGPTDVVPPMPFRDLTDEQIENKLDEKLRPKEMTTQPEPDKTPKPEKGEGPLPVPPFTDGNRTSKRCPSRRICFNRKNYDRQEYNRQLQLQQDAINAKSPAQNVTDIDNYSPSLRQIARPAQERAKSKYIQDYRDSFTQQYGPEAWDDHINSLAAIHRLDMVAGGNPTDIAGMGNKEINSSIGPSWNQAEVSGMFNPSRKEELRSYAAQMRDRGCPMQVSLSTCDGMEA</sequence>
<feature type="region of interest" description="Disordered" evidence="1">
    <location>
        <begin position="71"/>
        <end position="90"/>
    </location>
</feature>
<dbReference type="OrthoDB" id="8852350at2"/>
<evidence type="ECO:0000313" key="3">
    <source>
        <dbReference type="EMBL" id="MBB4010679.1"/>
    </source>
</evidence>
<dbReference type="Pfam" id="PF13665">
    <property type="entry name" value="Tox-PAAR-like"/>
    <property type="match status" value="1"/>
</dbReference>
<dbReference type="InterPro" id="IPR028949">
    <property type="entry name" value="Ntox15"/>
</dbReference>
<organism evidence="3 4">
    <name type="scientific">Allorhizobium taibaishanense</name>
    <dbReference type="NCBI Taxonomy" id="887144"/>
    <lineage>
        <taxon>Bacteria</taxon>
        <taxon>Pseudomonadati</taxon>
        <taxon>Pseudomonadota</taxon>
        <taxon>Alphaproteobacteria</taxon>
        <taxon>Hyphomicrobiales</taxon>
        <taxon>Rhizobiaceae</taxon>
        <taxon>Rhizobium/Agrobacterium group</taxon>
        <taxon>Allorhizobium</taxon>
    </lineage>
</organism>
<feature type="domain" description="Novel toxin 15" evidence="2">
    <location>
        <begin position="273"/>
        <end position="415"/>
    </location>
</feature>
<dbReference type="Proteomes" id="UP000544107">
    <property type="component" value="Unassembled WGS sequence"/>
</dbReference>
<evidence type="ECO:0000256" key="1">
    <source>
        <dbReference type="SAM" id="MobiDB-lite"/>
    </source>
</evidence>
<feature type="compositionally biased region" description="Basic and acidic residues" evidence="1">
    <location>
        <begin position="215"/>
        <end position="242"/>
    </location>
</feature>
<dbReference type="RefSeq" id="WP_083942998.1">
    <property type="nucleotide sequence ID" value="NZ_JACIED010000011.1"/>
</dbReference>
<gene>
    <name evidence="3" type="ORF">GGQ71_004981</name>
</gene>
<evidence type="ECO:0000259" key="2">
    <source>
        <dbReference type="Pfam" id="PF15604"/>
    </source>
</evidence>
<feature type="region of interest" description="Disordered" evidence="1">
    <location>
        <begin position="215"/>
        <end position="258"/>
    </location>
</feature>
<dbReference type="AlphaFoldDB" id="A0A7W6HSN9"/>
<protein>
    <recommendedName>
        <fullName evidence="2">Novel toxin 15 domain-containing protein</fullName>
    </recommendedName>
</protein>
<name>A0A7W6HSN9_9HYPH</name>